<dbReference type="Proteomes" id="UP000217171">
    <property type="component" value="Chromosome"/>
</dbReference>
<dbReference type="RefSeq" id="WP_095672833.1">
    <property type="nucleotide sequence ID" value="NZ_CP016771.1"/>
</dbReference>
<evidence type="ECO:0000256" key="9">
    <source>
        <dbReference type="ARBA" id="ARBA00048679"/>
    </source>
</evidence>
<evidence type="ECO:0000256" key="4">
    <source>
        <dbReference type="ARBA" id="ARBA00022737"/>
    </source>
</evidence>
<dbReference type="FunFam" id="1.10.510.10:FF:000021">
    <property type="entry name" value="Serine/threonine protein kinase"/>
    <property type="match status" value="1"/>
</dbReference>
<dbReference type="SMART" id="SM00220">
    <property type="entry name" value="S_TKc"/>
    <property type="match status" value="1"/>
</dbReference>
<evidence type="ECO:0000256" key="6">
    <source>
        <dbReference type="ARBA" id="ARBA00022777"/>
    </source>
</evidence>
<dbReference type="PANTHER" id="PTHR43289:SF6">
    <property type="entry name" value="SERINE_THREONINE-PROTEIN KINASE NEKL-3"/>
    <property type="match status" value="1"/>
</dbReference>
<dbReference type="Pfam" id="PF03793">
    <property type="entry name" value="PASTA"/>
    <property type="match status" value="3"/>
</dbReference>
<keyword evidence="11" id="KW-0812">Transmembrane</keyword>
<dbReference type="InterPro" id="IPR011009">
    <property type="entry name" value="Kinase-like_dom_sf"/>
</dbReference>
<keyword evidence="7 10" id="KW-0067">ATP-binding</keyword>
<evidence type="ECO:0000259" key="12">
    <source>
        <dbReference type="PROSITE" id="PS50011"/>
    </source>
</evidence>
<keyword evidence="2" id="KW-0723">Serine/threonine-protein kinase</keyword>
<dbReference type="Gene3D" id="1.10.510.10">
    <property type="entry name" value="Transferase(Phosphotransferase) domain 1"/>
    <property type="match status" value="1"/>
</dbReference>
<evidence type="ECO:0000313" key="15">
    <source>
        <dbReference type="Proteomes" id="UP000217171"/>
    </source>
</evidence>
<dbReference type="PROSITE" id="PS00107">
    <property type="entry name" value="PROTEIN_KINASE_ATP"/>
    <property type="match status" value="1"/>
</dbReference>
<dbReference type="SUPFAM" id="SSF56112">
    <property type="entry name" value="Protein kinase-like (PK-like)"/>
    <property type="match status" value="1"/>
</dbReference>
<dbReference type="Gene3D" id="3.30.10.20">
    <property type="match status" value="3"/>
</dbReference>
<keyword evidence="6 14" id="KW-0418">Kinase</keyword>
<dbReference type="KEGG" id="nhi:B1s21160_06105"/>
<dbReference type="PROSITE" id="PS51178">
    <property type="entry name" value="PASTA"/>
    <property type="match status" value="3"/>
</dbReference>
<dbReference type="CDD" id="cd06577">
    <property type="entry name" value="PASTA_pknB"/>
    <property type="match status" value="3"/>
</dbReference>
<keyword evidence="5 10" id="KW-0547">Nucleotide-binding</keyword>
<evidence type="ECO:0000256" key="10">
    <source>
        <dbReference type="PROSITE-ProRule" id="PRU10141"/>
    </source>
</evidence>
<dbReference type="InterPro" id="IPR000719">
    <property type="entry name" value="Prot_kinase_dom"/>
</dbReference>
<keyword evidence="11" id="KW-0472">Membrane</keyword>
<feature type="domain" description="PASTA" evidence="13">
    <location>
        <begin position="386"/>
        <end position="448"/>
    </location>
</feature>
<evidence type="ECO:0000256" key="3">
    <source>
        <dbReference type="ARBA" id="ARBA00022679"/>
    </source>
</evidence>
<organism evidence="14 15">
    <name type="scientific">Candidatus Nanopelagicus hibericus</name>
    <dbReference type="NCBI Taxonomy" id="1884915"/>
    <lineage>
        <taxon>Bacteria</taxon>
        <taxon>Bacillati</taxon>
        <taxon>Actinomycetota</taxon>
        <taxon>Actinomycetes</taxon>
        <taxon>Candidatus Nanopelagicales</taxon>
        <taxon>Candidatus Nanopelagicaceae</taxon>
        <taxon>Candidatus Nanopelagicus</taxon>
    </lineage>
</organism>
<gene>
    <name evidence="14" type="ORF">B1s21160_06105</name>
</gene>
<dbReference type="AlphaFoldDB" id="A0A249KAP3"/>
<feature type="domain" description="PASTA" evidence="13">
    <location>
        <begin position="449"/>
        <end position="513"/>
    </location>
</feature>
<evidence type="ECO:0000259" key="13">
    <source>
        <dbReference type="PROSITE" id="PS51178"/>
    </source>
</evidence>
<feature type="domain" description="Protein kinase" evidence="12">
    <location>
        <begin position="13"/>
        <end position="275"/>
    </location>
</feature>
<evidence type="ECO:0000313" key="14">
    <source>
        <dbReference type="EMBL" id="ASY13857.1"/>
    </source>
</evidence>
<dbReference type="GO" id="GO:0005524">
    <property type="term" value="F:ATP binding"/>
    <property type="evidence" value="ECO:0007669"/>
    <property type="project" value="UniProtKB-UniRule"/>
</dbReference>
<dbReference type="Pfam" id="PF00069">
    <property type="entry name" value="Pkinase"/>
    <property type="match status" value="1"/>
</dbReference>
<dbReference type="EC" id="2.7.11.1" evidence="1"/>
<proteinExistence type="predicted"/>
<accession>A0A249KAP3</accession>
<dbReference type="InterPro" id="IPR017441">
    <property type="entry name" value="Protein_kinase_ATP_BS"/>
</dbReference>
<dbReference type="FunFam" id="3.30.200.20:FF:000035">
    <property type="entry name" value="Serine/threonine protein kinase Stk1"/>
    <property type="match status" value="1"/>
</dbReference>
<evidence type="ECO:0000256" key="11">
    <source>
        <dbReference type="SAM" id="Phobius"/>
    </source>
</evidence>
<feature type="transmembrane region" description="Helical" evidence="11">
    <location>
        <begin position="292"/>
        <end position="311"/>
    </location>
</feature>
<dbReference type="CDD" id="cd14014">
    <property type="entry name" value="STKc_PknB_like"/>
    <property type="match status" value="1"/>
</dbReference>
<dbReference type="PANTHER" id="PTHR43289">
    <property type="entry name" value="MITOGEN-ACTIVATED PROTEIN KINASE KINASE KINASE 20-RELATED"/>
    <property type="match status" value="1"/>
</dbReference>
<evidence type="ECO:0000256" key="8">
    <source>
        <dbReference type="ARBA" id="ARBA00047899"/>
    </source>
</evidence>
<keyword evidence="3" id="KW-0808">Transferase</keyword>
<dbReference type="GO" id="GO:0045717">
    <property type="term" value="P:negative regulation of fatty acid biosynthetic process"/>
    <property type="evidence" value="ECO:0007669"/>
    <property type="project" value="UniProtKB-ARBA"/>
</dbReference>
<evidence type="ECO:0000256" key="7">
    <source>
        <dbReference type="ARBA" id="ARBA00022840"/>
    </source>
</evidence>
<comment type="catalytic activity">
    <reaction evidence="8">
        <text>L-threonyl-[protein] + ATP = O-phospho-L-threonyl-[protein] + ADP + H(+)</text>
        <dbReference type="Rhea" id="RHEA:46608"/>
        <dbReference type="Rhea" id="RHEA-COMP:11060"/>
        <dbReference type="Rhea" id="RHEA-COMP:11605"/>
        <dbReference type="ChEBI" id="CHEBI:15378"/>
        <dbReference type="ChEBI" id="CHEBI:30013"/>
        <dbReference type="ChEBI" id="CHEBI:30616"/>
        <dbReference type="ChEBI" id="CHEBI:61977"/>
        <dbReference type="ChEBI" id="CHEBI:456216"/>
        <dbReference type="EC" id="2.7.11.1"/>
    </reaction>
</comment>
<keyword evidence="4" id="KW-0677">Repeat</keyword>
<comment type="catalytic activity">
    <reaction evidence="9">
        <text>L-seryl-[protein] + ATP = O-phospho-L-seryl-[protein] + ADP + H(+)</text>
        <dbReference type="Rhea" id="RHEA:17989"/>
        <dbReference type="Rhea" id="RHEA-COMP:9863"/>
        <dbReference type="Rhea" id="RHEA-COMP:11604"/>
        <dbReference type="ChEBI" id="CHEBI:15378"/>
        <dbReference type="ChEBI" id="CHEBI:29999"/>
        <dbReference type="ChEBI" id="CHEBI:30616"/>
        <dbReference type="ChEBI" id="CHEBI:83421"/>
        <dbReference type="ChEBI" id="CHEBI:456216"/>
        <dbReference type="EC" id="2.7.11.1"/>
    </reaction>
</comment>
<evidence type="ECO:0000256" key="5">
    <source>
        <dbReference type="ARBA" id="ARBA00022741"/>
    </source>
</evidence>
<feature type="binding site" evidence="10">
    <location>
        <position position="42"/>
    </location>
    <ligand>
        <name>ATP</name>
        <dbReference type="ChEBI" id="CHEBI:30616"/>
    </ligand>
</feature>
<dbReference type="PROSITE" id="PS50011">
    <property type="entry name" value="PROTEIN_KINASE_DOM"/>
    <property type="match status" value="1"/>
</dbReference>
<evidence type="ECO:0000256" key="1">
    <source>
        <dbReference type="ARBA" id="ARBA00012513"/>
    </source>
</evidence>
<feature type="domain" description="PASTA" evidence="13">
    <location>
        <begin position="317"/>
        <end position="380"/>
    </location>
</feature>
<name>A0A249KAP3_9ACTN</name>
<dbReference type="SMART" id="SM00740">
    <property type="entry name" value="PASTA"/>
    <property type="match status" value="3"/>
</dbReference>
<keyword evidence="15" id="KW-1185">Reference proteome</keyword>
<protein>
    <recommendedName>
        <fullName evidence="1">non-specific serine/threonine protein kinase</fullName>
        <ecNumber evidence="1">2.7.11.1</ecNumber>
    </recommendedName>
</protein>
<reference evidence="14 15" key="1">
    <citation type="submission" date="2016-07" db="EMBL/GenBank/DDBJ databases">
        <title>High microdiversification within the ubiquitous acI lineage of Actinobacteria.</title>
        <authorList>
            <person name="Neuenschwander S.M."/>
            <person name="Salcher M."/>
            <person name="Ghai R."/>
            <person name="Pernthaler J."/>
        </authorList>
    </citation>
    <scope>NUCLEOTIDE SEQUENCE [LARGE SCALE GENOMIC DNA]</scope>
    <source>
        <strain evidence="14">MMS-21-160</strain>
    </source>
</reference>
<dbReference type="InterPro" id="IPR008271">
    <property type="entry name" value="Ser/Thr_kinase_AS"/>
</dbReference>
<keyword evidence="11" id="KW-1133">Transmembrane helix</keyword>
<dbReference type="Gene3D" id="3.30.200.20">
    <property type="entry name" value="Phosphorylase Kinase, domain 1"/>
    <property type="match status" value="1"/>
</dbReference>
<dbReference type="GO" id="GO:0004674">
    <property type="term" value="F:protein serine/threonine kinase activity"/>
    <property type="evidence" value="ECO:0007669"/>
    <property type="project" value="UniProtKB-KW"/>
</dbReference>
<dbReference type="InterPro" id="IPR005543">
    <property type="entry name" value="PASTA_dom"/>
</dbReference>
<evidence type="ECO:0000256" key="2">
    <source>
        <dbReference type="ARBA" id="ARBA00022527"/>
    </source>
</evidence>
<sequence length="514" mass="54343">MNSGISKLSNGRYTVGEMIGTGGMADVYLGKDTRLDRDVAIKVLRRDLAKDPAFVARFKKEALAAGGLNHPGIVAVYDSGEENNSPYIVMELVSGVTLRQMILDEQISPQRTLEIIKGILQALDYSHSKSIVHRDVKPGNIMITDSGDIKVMDFGIARATGDIGATMTSTWNVVGTAQYLSPEQATGEVADGRSDLYSLGCVMYELLTGTPPFTGDTPVSVAYQHVSSPIIPASQIKPGIDPNIDRMLEVVLAKDPTHRYQDAKAMLADLEHVIKGEPVTTKIKKIFPRRKLITRAALLLSVLAIITFTYISTSPDGVTVKVANVVGLTEDEARALLKNFNINVERAPNAKIPIDRVASQLPLATADAVAGSSVTLTISDGPGNTTVPVGLIGLSLEEARYKLTSAGLLIAQTIAVDSDQAPGVVISINPTPGTTITAGSGVTLEIASGNVQVPSLVGLNEIGAKTVLTQAGFLIREISAYDPNKPIGEILAQAPEGGATKTIGSIVTITINKN</sequence>
<dbReference type="OrthoDB" id="9762169at2"/>
<dbReference type="EMBL" id="CP016771">
    <property type="protein sequence ID" value="ASY13857.1"/>
    <property type="molecule type" value="Genomic_DNA"/>
</dbReference>
<dbReference type="PROSITE" id="PS00108">
    <property type="entry name" value="PROTEIN_KINASE_ST"/>
    <property type="match status" value="1"/>
</dbReference>